<protein>
    <submittedName>
        <fullName evidence="1">Uncharacterized protein</fullName>
    </submittedName>
</protein>
<accession>A0A2S7VPS8</accession>
<evidence type="ECO:0000313" key="2">
    <source>
        <dbReference type="Proteomes" id="UP000238707"/>
    </source>
</evidence>
<dbReference type="EMBL" id="MSCI01000001">
    <property type="protein sequence ID" value="PQJ63915.1"/>
    <property type="molecule type" value="Genomic_DNA"/>
</dbReference>
<dbReference type="RefSeq" id="WP_105023611.1">
    <property type="nucleotide sequence ID" value="NZ_MSCI01000001.1"/>
</dbReference>
<name>A0A2S7VPS8_9VIBR</name>
<proteinExistence type="predicted"/>
<evidence type="ECO:0000313" key="1">
    <source>
        <dbReference type="EMBL" id="PQJ63915.1"/>
    </source>
</evidence>
<dbReference type="AlphaFoldDB" id="A0A2S7VPS8"/>
<reference evidence="1 2" key="1">
    <citation type="submission" date="2016-12" db="EMBL/GenBank/DDBJ databases">
        <title>Diversity of luminous bacteria.</title>
        <authorList>
            <person name="Yoshizawa S."/>
            <person name="Kogure K."/>
        </authorList>
    </citation>
    <scope>NUCLEOTIDE SEQUENCE [LARGE SCALE GENOMIC DNA]</scope>
    <source>
        <strain evidence="1 2">LC2-408</strain>
    </source>
</reference>
<dbReference type="Proteomes" id="UP000238707">
    <property type="component" value="Unassembled WGS sequence"/>
</dbReference>
<organism evidence="1 2">
    <name type="scientific">Vibrio chagasii</name>
    <dbReference type="NCBI Taxonomy" id="170679"/>
    <lineage>
        <taxon>Bacteria</taxon>
        <taxon>Pseudomonadati</taxon>
        <taxon>Pseudomonadota</taxon>
        <taxon>Gammaproteobacteria</taxon>
        <taxon>Vibrionales</taxon>
        <taxon>Vibrionaceae</taxon>
        <taxon>Vibrio</taxon>
    </lineage>
</organism>
<gene>
    <name evidence="1" type="ORF">BTO10_03735</name>
</gene>
<sequence length="169" mass="19239">MKKYIKWVIGGTGTLVMFLFQGIGTKYLPDDLRYFGTKNTLPQEVTEQKISKFSRREKTEVPSLRSPILDGNLFIEKHFDRLVFGGVNFDQVQLAARSKAGSKASILERNAGSISFKIYEIPYIEIAYKGQYLTLQIIPEYLGDDYIALYYTIEPIGAPTMKLEPAIRI</sequence>
<comment type="caution">
    <text evidence="1">The sequence shown here is derived from an EMBL/GenBank/DDBJ whole genome shotgun (WGS) entry which is preliminary data.</text>
</comment>
<keyword evidence="2" id="KW-1185">Reference proteome</keyword>